<comment type="caution">
    <text evidence="2">The sequence shown here is derived from an EMBL/GenBank/DDBJ whole genome shotgun (WGS) entry which is preliminary data.</text>
</comment>
<dbReference type="PROSITE" id="PS50980">
    <property type="entry name" value="COA_CT_NTER"/>
    <property type="match status" value="1"/>
</dbReference>
<feature type="non-terminal residue" evidence="2">
    <location>
        <position position="268"/>
    </location>
</feature>
<dbReference type="InterPro" id="IPR011762">
    <property type="entry name" value="COA_CT_N"/>
</dbReference>
<keyword evidence="3" id="KW-1185">Reference proteome</keyword>
<dbReference type="FunFam" id="3.90.226.10:FF:000030">
    <property type="entry name" value="Acetyl-CoA carboxylase carboxyltransferase subunit"/>
    <property type="match status" value="1"/>
</dbReference>
<dbReference type="InterPro" id="IPR034733">
    <property type="entry name" value="AcCoA_carboxyl_beta"/>
</dbReference>
<dbReference type="SUPFAM" id="SSF52096">
    <property type="entry name" value="ClpP/crotonase"/>
    <property type="match status" value="1"/>
</dbReference>
<evidence type="ECO:0000313" key="2">
    <source>
        <dbReference type="EMBL" id="NGO73499.1"/>
    </source>
</evidence>
<dbReference type="PANTHER" id="PTHR22855:SF46">
    <property type="entry name" value="METHYLCROTONOYL-COA CARBOXYLASE"/>
    <property type="match status" value="1"/>
</dbReference>
<gene>
    <name evidence="2" type="ORF">G5C65_35255</name>
</gene>
<evidence type="ECO:0000313" key="3">
    <source>
        <dbReference type="Proteomes" id="UP000477722"/>
    </source>
</evidence>
<dbReference type="AlphaFoldDB" id="A0A6G4X7H8"/>
<protein>
    <submittedName>
        <fullName evidence="2">Acyl-CoA carboxylase subunit beta</fullName>
    </submittedName>
</protein>
<dbReference type="PANTHER" id="PTHR22855">
    <property type="entry name" value="ACETYL, PROPIONYL, PYRUVATE, AND GLUTACONYL CARBOXYLASE-RELATED"/>
    <property type="match status" value="1"/>
</dbReference>
<dbReference type="RefSeq" id="WP_277608152.1">
    <property type="nucleotide sequence ID" value="NZ_JAAKZZ010000761.1"/>
</dbReference>
<dbReference type="InterPro" id="IPR045190">
    <property type="entry name" value="MCCB/AccD1-like"/>
</dbReference>
<proteinExistence type="predicted"/>
<accession>A0A6G4X7H8</accession>
<organism evidence="2 3">
    <name type="scientific">Streptomyces boncukensis</name>
    <dbReference type="NCBI Taxonomy" id="2711219"/>
    <lineage>
        <taxon>Bacteria</taxon>
        <taxon>Bacillati</taxon>
        <taxon>Actinomycetota</taxon>
        <taxon>Actinomycetes</taxon>
        <taxon>Kitasatosporales</taxon>
        <taxon>Streptomycetaceae</taxon>
        <taxon>Streptomyces</taxon>
    </lineage>
</organism>
<dbReference type="EMBL" id="JAAKZZ010000761">
    <property type="protein sequence ID" value="NGO73499.1"/>
    <property type="molecule type" value="Genomic_DNA"/>
</dbReference>
<sequence length="268" mass="28403">MVRIATALDPHGPGYAENREEMLRKLAELDAELAKAVAGGGGKYVERHRARGKLLARERVELLLDPDTPFLELSPLAGWGSDYTTGASLVTGIGTVAGVECLITANDPTVRGGASNPWTLKKALRANEIAYANRLPCISLVESGGADLPSQKEIFIPGGALFRDLTRLSAAGIPTVAVVFGNSTAGGAYIPGMSDHVIMVQERAKVFLGGPPLVRMATGEEADDEELGGAGMHARTSGLADHLALDEPDALRRARRVVARLNWRKAHP</sequence>
<feature type="domain" description="CoA carboxyltransferase N-terminal" evidence="1">
    <location>
        <begin position="22"/>
        <end position="268"/>
    </location>
</feature>
<dbReference type="InterPro" id="IPR029045">
    <property type="entry name" value="ClpP/crotonase-like_dom_sf"/>
</dbReference>
<reference evidence="2 3" key="1">
    <citation type="submission" date="2020-02" db="EMBL/GenBank/DDBJ databases">
        <title>Whole-genome analyses of novel actinobacteria.</title>
        <authorList>
            <person name="Sahin N."/>
            <person name="Tatar D."/>
        </authorList>
    </citation>
    <scope>NUCLEOTIDE SEQUENCE [LARGE SCALE GENOMIC DNA]</scope>
    <source>
        <strain evidence="2 3">SB3404</strain>
    </source>
</reference>
<dbReference type="Proteomes" id="UP000477722">
    <property type="component" value="Unassembled WGS sequence"/>
</dbReference>
<evidence type="ECO:0000259" key="1">
    <source>
        <dbReference type="PROSITE" id="PS50980"/>
    </source>
</evidence>
<dbReference type="Gene3D" id="3.90.226.10">
    <property type="entry name" value="2-enoyl-CoA Hydratase, Chain A, domain 1"/>
    <property type="match status" value="1"/>
</dbReference>
<dbReference type="Pfam" id="PF01039">
    <property type="entry name" value="Carboxyl_trans"/>
    <property type="match status" value="1"/>
</dbReference>
<name>A0A6G4X7H8_9ACTN</name>